<evidence type="ECO:0000259" key="9">
    <source>
        <dbReference type="PROSITE" id="PS51352"/>
    </source>
</evidence>
<feature type="transmembrane region" description="Helical" evidence="7">
    <location>
        <begin position="228"/>
        <end position="251"/>
    </location>
</feature>
<evidence type="ECO:0000256" key="7">
    <source>
        <dbReference type="SAM" id="Phobius"/>
    </source>
</evidence>
<evidence type="ECO:0000256" key="5">
    <source>
        <dbReference type="ARBA" id="ARBA00022989"/>
    </source>
</evidence>
<organism evidence="10 11">
    <name type="scientific">Sinobacterium norvegicum</name>
    <dbReference type="NCBI Taxonomy" id="1641715"/>
    <lineage>
        <taxon>Bacteria</taxon>
        <taxon>Pseudomonadati</taxon>
        <taxon>Pseudomonadota</taxon>
        <taxon>Gammaproteobacteria</taxon>
        <taxon>Cellvibrionales</taxon>
        <taxon>Spongiibacteraceae</taxon>
        <taxon>Sinobacterium</taxon>
    </lineage>
</organism>
<evidence type="ECO:0000256" key="1">
    <source>
        <dbReference type="ARBA" id="ARBA00004651"/>
    </source>
</evidence>
<keyword evidence="6 7" id="KW-0472">Membrane</keyword>
<keyword evidence="11" id="KW-1185">Reference proteome</keyword>
<protein>
    <submittedName>
        <fullName evidence="10">Thiol:disulfide interchange protein DsbD</fullName>
        <ecNumber evidence="10">1.8.1.8</ecNumber>
    </submittedName>
</protein>
<dbReference type="PANTHER" id="PTHR32234:SF3">
    <property type="entry name" value="SUPPRESSION OF COPPER SENSITIVITY PROTEIN"/>
    <property type="match status" value="1"/>
</dbReference>
<feature type="transmembrane region" description="Helical" evidence="7">
    <location>
        <begin position="340"/>
        <end position="362"/>
    </location>
</feature>
<dbReference type="PANTHER" id="PTHR32234">
    <property type="entry name" value="THIOL:DISULFIDE INTERCHANGE PROTEIN DSBD"/>
    <property type="match status" value="1"/>
</dbReference>
<dbReference type="EMBL" id="CAKLPX010000001">
    <property type="protein sequence ID" value="CAH0991455.1"/>
    <property type="molecule type" value="Genomic_DNA"/>
</dbReference>
<feature type="domain" description="Thioredoxin" evidence="9">
    <location>
        <begin position="444"/>
        <end position="575"/>
    </location>
</feature>
<feature type="signal peptide" evidence="8">
    <location>
        <begin position="1"/>
        <end position="23"/>
    </location>
</feature>
<dbReference type="InterPro" id="IPR036929">
    <property type="entry name" value="DsbDN_sf"/>
</dbReference>
<comment type="caution">
    <text evidence="10">The sequence shown here is derived from an EMBL/GenBank/DDBJ whole genome shotgun (WGS) entry which is preliminary data.</text>
</comment>
<keyword evidence="4" id="KW-0201">Cytochrome c-type biogenesis</keyword>
<evidence type="ECO:0000256" key="2">
    <source>
        <dbReference type="ARBA" id="ARBA00022475"/>
    </source>
</evidence>
<dbReference type="Gene3D" id="2.60.40.1250">
    <property type="entry name" value="Thiol:disulfide interchange protein DsbD, N-terminal domain"/>
    <property type="match status" value="1"/>
</dbReference>
<evidence type="ECO:0000313" key="10">
    <source>
        <dbReference type="EMBL" id="CAH0991455.1"/>
    </source>
</evidence>
<feature type="transmembrane region" description="Helical" evidence="7">
    <location>
        <begin position="308"/>
        <end position="334"/>
    </location>
</feature>
<name>A0ABN8EJY4_9GAMM</name>
<dbReference type="Gene3D" id="3.40.30.10">
    <property type="entry name" value="Glutaredoxin"/>
    <property type="match status" value="1"/>
</dbReference>
<keyword evidence="8" id="KW-0732">Signal</keyword>
<reference evidence="10" key="1">
    <citation type="submission" date="2021-12" db="EMBL/GenBank/DDBJ databases">
        <authorList>
            <person name="Rodrigo-Torres L."/>
            <person name="Arahal R. D."/>
            <person name="Lucena T."/>
        </authorList>
    </citation>
    <scope>NUCLEOTIDE SEQUENCE</scope>
    <source>
        <strain evidence="10">CECT 8267</strain>
    </source>
</reference>
<proteinExistence type="predicted"/>
<keyword evidence="10" id="KW-0560">Oxidoreductase</keyword>
<evidence type="ECO:0000256" key="8">
    <source>
        <dbReference type="SAM" id="SignalP"/>
    </source>
</evidence>
<feature type="transmembrane region" description="Helical" evidence="7">
    <location>
        <begin position="263"/>
        <end position="287"/>
    </location>
</feature>
<sequence>MPRQCFSFILLTLLTLISPLATSQSDPFANSSTSGDSFLTVDQAYQTDVSVINEQLTRIHWQITDGYYLYRHAFKVKINGDNITDAVTIPEGLAKQDEYFGDVNVYYQQAEIDITSQPASAYDLSVTYQGCADAGLCYPPETIHYRVDPSTGSVALADSSGGNTSAVTAIPVAPAIANDGNSSIFVIIIFALLGGMILNLMPCVLPVLSLKALAMNNQDIEHSRQQSWAYTAGVVISFVAIALLLIILRSLGEAIGWGFQLQTPWFVALLAYLFLFLGLAMAGYTELGSSLMGAGQSLTQGNSRQSSFFTGVLATVVASPCTAPFMGAATGYALTQSTPVAIIVFASLGLGMALPMLLISYIPSLHDKLPKPGAWMIRFKEFLAFPLYATALWLLWVVGRQTGIDGAITVLGGGILIAYALWAWRGKSKARVTAIVALLAAFYPLANNQLQPLSQQNSVADSEYQVFSESYLAELQQQGKPVFINFTADWCITCLANEKTALSTERVQGFFKQQGIVALKGDWTNYNPEITATLAKHGRGGVPLYLFYPADSQQPIILPQLLTADIIEDQIMDSL</sequence>
<dbReference type="Pfam" id="PF13899">
    <property type="entry name" value="Thioredoxin_7"/>
    <property type="match status" value="1"/>
</dbReference>
<feature type="chain" id="PRO_5045241591" evidence="8">
    <location>
        <begin position="24"/>
        <end position="575"/>
    </location>
</feature>
<dbReference type="SUPFAM" id="SSF74863">
    <property type="entry name" value="Thiol:disulfide interchange protein DsbD, N-terminal domain (DsbD-alpha)"/>
    <property type="match status" value="1"/>
</dbReference>
<evidence type="ECO:0000256" key="6">
    <source>
        <dbReference type="ARBA" id="ARBA00023136"/>
    </source>
</evidence>
<dbReference type="InterPro" id="IPR003834">
    <property type="entry name" value="Cyt_c_assmbl_TM_dom"/>
</dbReference>
<dbReference type="Pfam" id="PF11412">
    <property type="entry name" value="DsbD_N"/>
    <property type="match status" value="1"/>
</dbReference>
<keyword evidence="2" id="KW-1003">Cell membrane</keyword>
<evidence type="ECO:0000256" key="3">
    <source>
        <dbReference type="ARBA" id="ARBA00022692"/>
    </source>
</evidence>
<dbReference type="InterPro" id="IPR035671">
    <property type="entry name" value="DsbD_gamma"/>
</dbReference>
<dbReference type="GO" id="GO:0047134">
    <property type="term" value="F:protein-disulfide reductase [NAD(P)H] activity"/>
    <property type="evidence" value="ECO:0007669"/>
    <property type="project" value="UniProtKB-EC"/>
</dbReference>
<dbReference type="EC" id="1.8.1.8" evidence="10"/>
<dbReference type="CDD" id="cd02953">
    <property type="entry name" value="DsbDgamma"/>
    <property type="match status" value="1"/>
</dbReference>
<accession>A0ABN8EJY4</accession>
<dbReference type="Proteomes" id="UP000838100">
    <property type="component" value="Unassembled WGS sequence"/>
</dbReference>
<feature type="transmembrane region" description="Helical" evidence="7">
    <location>
        <begin position="382"/>
        <end position="398"/>
    </location>
</feature>
<gene>
    <name evidence="10" type="primary">dsbD</name>
    <name evidence="10" type="ORF">SIN8267_01561</name>
</gene>
<dbReference type="InterPro" id="IPR028250">
    <property type="entry name" value="DsbDN"/>
</dbReference>
<keyword evidence="5 7" id="KW-1133">Transmembrane helix</keyword>
<dbReference type="RefSeq" id="WP_237444103.1">
    <property type="nucleotide sequence ID" value="NZ_CAKLPX010000001.1"/>
</dbReference>
<dbReference type="SUPFAM" id="SSF52833">
    <property type="entry name" value="Thioredoxin-like"/>
    <property type="match status" value="1"/>
</dbReference>
<dbReference type="Pfam" id="PF02683">
    <property type="entry name" value="DsbD_TM"/>
    <property type="match status" value="1"/>
</dbReference>
<dbReference type="PROSITE" id="PS51352">
    <property type="entry name" value="THIOREDOXIN_2"/>
    <property type="match status" value="1"/>
</dbReference>
<evidence type="ECO:0000256" key="4">
    <source>
        <dbReference type="ARBA" id="ARBA00022748"/>
    </source>
</evidence>
<comment type="subcellular location">
    <subcellularLocation>
        <location evidence="1">Cell membrane</location>
        <topology evidence="1">Multi-pass membrane protein</topology>
    </subcellularLocation>
</comment>
<dbReference type="InterPro" id="IPR013766">
    <property type="entry name" value="Thioredoxin_domain"/>
</dbReference>
<evidence type="ECO:0000313" key="11">
    <source>
        <dbReference type="Proteomes" id="UP000838100"/>
    </source>
</evidence>
<keyword evidence="3 7" id="KW-0812">Transmembrane</keyword>
<feature type="transmembrane region" description="Helical" evidence="7">
    <location>
        <begin position="404"/>
        <end position="423"/>
    </location>
</feature>
<feature type="transmembrane region" description="Helical" evidence="7">
    <location>
        <begin position="184"/>
        <end position="208"/>
    </location>
</feature>
<dbReference type="InterPro" id="IPR036249">
    <property type="entry name" value="Thioredoxin-like_sf"/>
</dbReference>